<dbReference type="PANTHER" id="PTHR35503:SF2">
    <property type="entry name" value="OS04G0455700 PROTEIN"/>
    <property type="match status" value="1"/>
</dbReference>
<dbReference type="AlphaFoldDB" id="A0A7N0VFX4"/>
<sequence>MAAGCTNGYVRVQDNGSWSSLKCELKILEAKNVELNPSSELFVRCYLAGGNNTKVPINTREISSMSDKLHWGECFSLECSGDYNLIETLRQQDVVFELRRRSETRSVFNKLKSSNLVGRAEVAWKTVFESTDMKIEQWLPLALKGASVAEGFKLPTIRIGMTIQVSTMKEKEGQKESSRRRRSLGECGCKYGACCCVDDDLLLVLGACMFEAL</sequence>
<reference evidence="1" key="1">
    <citation type="submission" date="2021-01" db="UniProtKB">
        <authorList>
            <consortium name="EnsemblPlants"/>
        </authorList>
    </citation>
    <scope>IDENTIFICATION</scope>
</reference>
<name>A0A7N0VFX4_KALFE</name>
<dbReference type="Proteomes" id="UP000594263">
    <property type="component" value="Unplaced"/>
</dbReference>
<dbReference type="EnsemblPlants" id="Kaladp0623s0002.1.v1.1">
    <property type="protein sequence ID" value="Kaladp0623s0002.1.v1.1.CDS.1"/>
    <property type="gene ID" value="Kaladp0623s0002.v1.1"/>
</dbReference>
<accession>A0A7N0VFX4</accession>
<dbReference type="PANTHER" id="PTHR35503">
    <property type="entry name" value="OSJNBA0006M15.15 PROTEIN"/>
    <property type="match status" value="1"/>
</dbReference>
<evidence type="ECO:0008006" key="3">
    <source>
        <dbReference type="Google" id="ProtNLM"/>
    </source>
</evidence>
<dbReference type="OMA" id="CPGVHEE"/>
<dbReference type="InterPro" id="IPR035892">
    <property type="entry name" value="C2_domain_sf"/>
</dbReference>
<organism evidence="1 2">
    <name type="scientific">Kalanchoe fedtschenkoi</name>
    <name type="common">Lavender scallops</name>
    <name type="synonym">South American air plant</name>
    <dbReference type="NCBI Taxonomy" id="63787"/>
    <lineage>
        <taxon>Eukaryota</taxon>
        <taxon>Viridiplantae</taxon>
        <taxon>Streptophyta</taxon>
        <taxon>Embryophyta</taxon>
        <taxon>Tracheophyta</taxon>
        <taxon>Spermatophyta</taxon>
        <taxon>Magnoliopsida</taxon>
        <taxon>eudicotyledons</taxon>
        <taxon>Gunneridae</taxon>
        <taxon>Pentapetalae</taxon>
        <taxon>Saxifragales</taxon>
        <taxon>Crassulaceae</taxon>
        <taxon>Kalanchoe</taxon>
    </lineage>
</organism>
<dbReference type="Gene3D" id="2.60.40.150">
    <property type="entry name" value="C2 domain"/>
    <property type="match status" value="1"/>
</dbReference>
<evidence type="ECO:0000313" key="1">
    <source>
        <dbReference type="EnsemblPlants" id="Kaladp0623s0002.1.v1.1.CDS.1"/>
    </source>
</evidence>
<proteinExistence type="predicted"/>
<dbReference type="Gramene" id="Kaladp0623s0002.1.v1.1">
    <property type="protein sequence ID" value="Kaladp0623s0002.1.v1.1.CDS.1"/>
    <property type="gene ID" value="Kaladp0623s0002.v1.1"/>
</dbReference>
<keyword evidence="2" id="KW-1185">Reference proteome</keyword>
<protein>
    <recommendedName>
        <fullName evidence="3">C2 domain-containing protein</fullName>
    </recommendedName>
</protein>
<evidence type="ECO:0000313" key="2">
    <source>
        <dbReference type="Proteomes" id="UP000594263"/>
    </source>
</evidence>